<feature type="region of interest" description="Disordered" evidence="8">
    <location>
        <begin position="1"/>
        <end position="40"/>
    </location>
</feature>
<dbReference type="InterPro" id="IPR050305">
    <property type="entry name" value="Small_GTPase_Rab"/>
</dbReference>
<comment type="similarity">
    <text evidence="2">Belongs to the small GTPase superfamily. Rab family.</text>
</comment>
<reference evidence="9 10" key="1">
    <citation type="submission" date="2019-04" db="EMBL/GenBank/DDBJ databases">
        <title>Chromosome genome assembly for Takifugu flavidus.</title>
        <authorList>
            <person name="Xiao S."/>
        </authorList>
    </citation>
    <scope>NUCLEOTIDE SEQUENCE [LARGE SCALE GENOMIC DNA]</scope>
    <source>
        <strain evidence="9">HTHZ2018</strain>
        <tissue evidence="9">Muscle</tissue>
    </source>
</reference>
<dbReference type="GO" id="GO:0016020">
    <property type="term" value="C:membrane"/>
    <property type="evidence" value="ECO:0007669"/>
    <property type="project" value="UniProtKB-SubCell"/>
</dbReference>
<name>A0A5C6NRH0_9TELE</name>
<protein>
    <recommendedName>
        <fullName evidence="3">small monomeric GTPase</fullName>
        <ecNumber evidence="3">3.6.5.2</ecNumber>
    </recommendedName>
</protein>
<dbReference type="GO" id="GO:0005525">
    <property type="term" value="F:GTP binding"/>
    <property type="evidence" value="ECO:0007669"/>
    <property type="project" value="UniProtKB-KW"/>
</dbReference>
<dbReference type="SMART" id="SM00175">
    <property type="entry name" value="RAB"/>
    <property type="match status" value="1"/>
</dbReference>
<keyword evidence="4" id="KW-0547">Nucleotide-binding</keyword>
<dbReference type="Gene3D" id="3.40.50.300">
    <property type="entry name" value="P-loop containing nucleotide triphosphate hydrolases"/>
    <property type="match status" value="1"/>
</dbReference>
<keyword evidence="10" id="KW-1185">Reference proteome</keyword>
<organism evidence="9 10">
    <name type="scientific">Takifugu flavidus</name>
    <name type="common">sansaifugu</name>
    <dbReference type="NCBI Taxonomy" id="433684"/>
    <lineage>
        <taxon>Eukaryota</taxon>
        <taxon>Metazoa</taxon>
        <taxon>Chordata</taxon>
        <taxon>Craniata</taxon>
        <taxon>Vertebrata</taxon>
        <taxon>Euteleostomi</taxon>
        <taxon>Actinopterygii</taxon>
        <taxon>Neopterygii</taxon>
        <taxon>Teleostei</taxon>
        <taxon>Neoteleostei</taxon>
        <taxon>Acanthomorphata</taxon>
        <taxon>Eupercaria</taxon>
        <taxon>Tetraodontiformes</taxon>
        <taxon>Tetradontoidea</taxon>
        <taxon>Tetraodontidae</taxon>
        <taxon>Takifugu</taxon>
    </lineage>
</organism>
<dbReference type="Proteomes" id="UP000324091">
    <property type="component" value="Chromosome 18"/>
</dbReference>
<evidence type="ECO:0000256" key="8">
    <source>
        <dbReference type="SAM" id="MobiDB-lite"/>
    </source>
</evidence>
<dbReference type="Pfam" id="PF00071">
    <property type="entry name" value="Ras"/>
    <property type="match status" value="1"/>
</dbReference>
<dbReference type="PRINTS" id="PR00449">
    <property type="entry name" value="RASTRNSFRMNG"/>
</dbReference>
<dbReference type="EC" id="3.6.5.2" evidence="3"/>
<comment type="caution">
    <text evidence="9">The sequence shown here is derived from an EMBL/GenBank/DDBJ whole genome shotgun (WGS) entry which is preliminary data.</text>
</comment>
<evidence type="ECO:0000256" key="2">
    <source>
        <dbReference type="ARBA" id="ARBA00006270"/>
    </source>
</evidence>
<sequence>MPGFPEQPRNYQVSSGDEAEGARPRAGGAHRSDTESFSSSLRRGLIQEPGMDAGSKVISTGSLTDTIKLQTWLTEIHDYAQQDVVLMLLGNKAGHYGIADAAQERVVKREDGERLAKEFGVPFMETSARSGLNIDLAFTAVAKELKHRSLKDPSETFKLQEYVDKEMKSSGCCRA</sequence>
<evidence type="ECO:0000256" key="5">
    <source>
        <dbReference type="ARBA" id="ARBA00023134"/>
    </source>
</evidence>
<evidence type="ECO:0000256" key="6">
    <source>
        <dbReference type="ARBA" id="ARBA00023289"/>
    </source>
</evidence>
<dbReference type="InterPro" id="IPR001806">
    <property type="entry name" value="Small_GTPase"/>
</dbReference>
<evidence type="ECO:0000313" key="10">
    <source>
        <dbReference type="Proteomes" id="UP000324091"/>
    </source>
</evidence>
<dbReference type="InterPro" id="IPR027417">
    <property type="entry name" value="P-loop_NTPase"/>
</dbReference>
<gene>
    <name evidence="9" type="ORF">D4764_18G0008300</name>
</gene>
<evidence type="ECO:0000256" key="1">
    <source>
        <dbReference type="ARBA" id="ARBA00004635"/>
    </source>
</evidence>
<evidence type="ECO:0000256" key="4">
    <source>
        <dbReference type="ARBA" id="ARBA00022741"/>
    </source>
</evidence>
<proteinExistence type="inferred from homology"/>
<comment type="catalytic activity">
    <reaction evidence="7">
        <text>GTP + H2O = GDP + phosphate + H(+)</text>
        <dbReference type="Rhea" id="RHEA:19669"/>
        <dbReference type="ChEBI" id="CHEBI:15377"/>
        <dbReference type="ChEBI" id="CHEBI:15378"/>
        <dbReference type="ChEBI" id="CHEBI:37565"/>
        <dbReference type="ChEBI" id="CHEBI:43474"/>
        <dbReference type="ChEBI" id="CHEBI:58189"/>
        <dbReference type="EC" id="3.6.5.2"/>
    </reaction>
    <physiologicalReaction direction="left-to-right" evidence="7">
        <dbReference type="Rhea" id="RHEA:19670"/>
    </physiologicalReaction>
</comment>
<dbReference type="GO" id="GO:0003925">
    <property type="term" value="F:G protein activity"/>
    <property type="evidence" value="ECO:0007669"/>
    <property type="project" value="UniProtKB-EC"/>
</dbReference>
<keyword evidence="5" id="KW-0342">GTP-binding</keyword>
<evidence type="ECO:0000313" key="9">
    <source>
        <dbReference type="EMBL" id="TWW70024.1"/>
    </source>
</evidence>
<dbReference type="PANTHER" id="PTHR47980">
    <property type="entry name" value="LD44762P"/>
    <property type="match status" value="1"/>
</dbReference>
<comment type="subcellular location">
    <subcellularLocation>
        <location evidence="1">Membrane</location>
        <topology evidence="1">Lipid-anchor</topology>
    </subcellularLocation>
</comment>
<dbReference type="AlphaFoldDB" id="A0A5C6NRH0"/>
<accession>A0A5C6NRH0</accession>
<dbReference type="SMART" id="SM00173">
    <property type="entry name" value="RAS"/>
    <property type="match status" value="1"/>
</dbReference>
<dbReference type="SUPFAM" id="SSF52540">
    <property type="entry name" value="P-loop containing nucleoside triphosphate hydrolases"/>
    <property type="match status" value="1"/>
</dbReference>
<keyword evidence="6" id="KW-0636">Prenylation</keyword>
<dbReference type="PROSITE" id="PS51421">
    <property type="entry name" value="RAS"/>
    <property type="match status" value="1"/>
</dbReference>
<dbReference type="PROSITE" id="PS51419">
    <property type="entry name" value="RAB"/>
    <property type="match status" value="1"/>
</dbReference>
<evidence type="ECO:0000256" key="3">
    <source>
        <dbReference type="ARBA" id="ARBA00011984"/>
    </source>
</evidence>
<evidence type="ECO:0000256" key="7">
    <source>
        <dbReference type="ARBA" id="ARBA00047660"/>
    </source>
</evidence>
<keyword evidence="6" id="KW-0449">Lipoprotein</keyword>
<dbReference type="EMBL" id="RHFK02000010">
    <property type="protein sequence ID" value="TWW70024.1"/>
    <property type="molecule type" value="Genomic_DNA"/>
</dbReference>